<evidence type="ECO:0000313" key="2">
    <source>
        <dbReference type="EMBL" id="RVW09469.1"/>
    </source>
</evidence>
<dbReference type="EMBL" id="RKLP01000005">
    <property type="protein sequence ID" value="RVW09469.1"/>
    <property type="molecule type" value="Genomic_DNA"/>
</dbReference>
<dbReference type="PANTHER" id="PTHR10362">
    <property type="entry name" value="HISTIDINE AMMONIA-LYASE"/>
    <property type="match status" value="1"/>
</dbReference>
<dbReference type="CDD" id="cd00332">
    <property type="entry name" value="PAL-HAL"/>
    <property type="match status" value="1"/>
</dbReference>
<keyword evidence="3" id="KW-1185">Reference proteome</keyword>
<dbReference type="Gene3D" id="1.20.200.10">
    <property type="entry name" value="Fumarase/aspartase (Central domain)"/>
    <property type="match status" value="1"/>
</dbReference>
<dbReference type="GO" id="GO:0016841">
    <property type="term" value="F:ammonia-lyase activity"/>
    <property type="evidence" value="ECO:0007669"/>
    <property type="project" value="UniProtKB-ARBA"/>
</dbReference>
<dbReference type="InterPro" id="IPR001106">
    <property type="entry name" value="Aromatic_Lyase"/>
</dbReference>
<dbReference type="AlphaFoldDB" id="A0A438BEN1"/>
<reference evidence="2 3" key="1">
    <citation type="submission" date="2018-11" db="EMBL/GenBank/DDBJ databases">
        <title>Rhodococcus spongicola sp. nov. and Rhodococcus xishaensis sp. nov. from marine sponges.</title>
        <authorList>
            <person name="Li L."/>
            <person name="Lin H.W."/>
        </authorList>
    </citation>
    <scope>NUCLEOTIDE SEQUENCE [LARGE SCALE GENOMIC DNA]</scope>
    <source>
        <strain evidence="2 3">CCTCC AB2014297</strain>
    </source>
</reference>
<name>A0A438BEN1_9NOCA</name>
<dbReference type="SUPFAM" id="SSF48557">
    <property type="entry name" value="L-aspartase-like"/>
    <property type="match status" value="1"/>
</dbReference>
<dbReference type="InterPro" id="IPR024083">
    <property type="entry name" value="Fumarase/histidase_N"/>
</dbReference>
<accession>A0A438BEN1</accession>
<evidence type="ECO:0000313" key="3">
    <source>
        <dbReference type="Proteomes" id="UP000286208"/>
    </source>
</evidence>
<organism evidence="2 3">
    <name type="scientific">Prescottella agglutinans</name>
    <dbReference type="NCBI Taxonomy" id="1644129"/>
    <lineage>
        <taxon>Bacteria</taxon>
        <taxon>Bacillati</taxon>
        <taxon>Actinomycetota</taxon>
        <taxon>Actinomycetes</taxon>
        <taxon>Mycobacteriales</taxon>
        <taxon>Nocardiaceae</taxon>
        <taxon>Prescottella</taxon>
    </lineage>
</organism>
<proteinExistence type="predicted"/>
<comment type="caution">
    <text evidence="2">The sequence shown here is derived from an EMBL/GenBank/DDBJ whole genome shotgun (WGS) entry which is preliminary data.</text>
</comment>
<gene>
    <name evidence="2" type="ORF">EGT67_11875</name>
</gene>
<dbReference type="OrthoDB" id="3278073at2"/>
<keyword evidence="1 2" id="KW-0456">Lyase</keyword>
<dbReference type="InterPro" id="IPR008948">
    <property type="entry name" value="L-Aspartase-like"/>
</dbReference>
<evidence type="ECO:0000256" key="1">
    <source>
        <dbReference type="ARBA" id="ARBA00023239"/>
    </source>
</evidence>
<dbReference type="Gene3D" id="1.10.275.10">
    <property type="entry name" value="Fumarase/aspartase (N-terminal domain)"/>
    <property type="match status" value="1"/>
</dbReference>
<dbReference type="Proteomes" id="UP000286208">
    <property type="component" value="Unassembled WGS sequence"/>
</dbReference>
<sequence length="481" mass="51276">MHDTNAGRNLTGIDPTALAANSTSPFEVDAVSLDLMERSWKTATSAAERRQVYGRTTGVGANREVQIDQALEQDFRLLRSHATGAGPYLPHDTVRAAMIVRLNQLLAGGSGMHPDIVEAISKSLSNDDLPRVHASSAIGTADLSQFAEIALGLMGEADLESGRREALWRPHPGDALAFISTNAMGVARGTAACQAMEHYLGHYAAVAALSLIATGGATEAFDEFVHSSRPHPHQASTAARIRALIEDHEWTPRRVQDSYGFRALPQVVGPAQHALESYSAALDIEMNSAAENPVVSVDRDDVFHNANFHTQALALACDHSKLALFGVANLSMRRLANLTEPSFTGLNPFLAVGPAGSSGVMLLEYIAAASLSRSRNSAAPATLGTVTISRGTEDHASFHSQAVDQMQDCIQAANEILGCELVAAVRALRILDVSLDPETPLGTYLQRVSSVLDPNSLDRPLTQDLESAIDFLTQSHGLKGI</sequence>
<protein>
    <submittedName>
        <fullName evidence="2">Aromatic amino acid lyase</fullName>
    </submittedName>
</protein>
<dbReference type="RefSeq" id="WP_127916275.1">
    <property type="nucleotide sequence ID" value="NZ_RKLP01000005.1"/>
</dbReference>
<dbReference type="Pfam" id="PF00221">
    <property type="entry name" value="Lyase_aromatic"/>
    <property type="match status" value="1"/>
</dbReference>